<keyword evidence="2" id="KW-0269">Exonuclease</keyword>
<proteinExistence type="predicted"/>
<protein>
    <submittedName>
        <fullName evidence="2">Putative RecB family exonuclease</fullName>
    </submittedName>
</protein>
<keyword evidence="2" id="KW-0378">Hydrolase</keyword>
<sequence>MTTYSYSRLSTFEKCPLSYKYKYLDKIKPEIPFTGIEAFMGSTVHEALEYLYRRQKKMPNDDISLILILDKYETIWNENWSEDVKVVKEGMKKEDYFLQGKKILADYYTNHQPFNAETTLSVEERIDVNIEGFKVMGFIDRVAVNNETGNLEIHDYKTSGRLPQIADLQNDRQLALYQIGARKKHPEYNENDADVIYHYLRFNEEFRFRKTDEELNAVKKDIVDLIQTIELSSWENNFKPCVSNLCRWCEFSSLCPAFSQSGRLSDHLSI</sequence>
<name>A0A484F2F9_9EURY</name>
<accession>A0A484F2F9</accession>
<dbReference type="InterPro" id="IPR038726">
    <property type="entry name" value="PDDEXK_AddAB-type"/>
</dbReference>
<dbReference type="Pfam" id="PF12705">
    <property type="entry name" value="PDDEXK_1"/>
    <property type="match status" value="1"/>
</dbReference>
<dbReference type="RefSeq" id="WP_133518066.1">
    <property type="nucleotide sequence ID" value="NZ_JAHDUW010000010.1"/>
</dbReference>
<keyword evidence="2" id="KW-0540">Nuclease</keyword>
<gene>
    <name evidence="2" type="ORF">C7391_1626</name>
</gene>
<feature type="domain" description="PD-(D/E)XK endonuclease-like" evidence="1">
    <location>
        <begin position="4"/>
        <end position="256"/>
    </location>
</feature>
<keyword evidence="3" id="KW-1185">Reference proteome</keyword>
<evidence type="ECO:0000313" key="3">
    <source>
        <dbReference type="Proteomes" id="UP000294855"/>
    </source>
</evidence>
<dbReference type="GO" id="GO:0004527">
    <property type="term" value="F:exonuclease activity"/>
    <property type="evidence" value="ECO:0007669"/>
    <property type="project" value="UniProtKB-KW"/>
</dbReference>
<dbReference type="Gene3D" id="3.90.320.10">
    <property type="match status" value="1"/>
</dbReference>
<dbReference type="OrthoDB" id="203178at2157"/>
<comment type="caution">
    <text evidence="2">The sequence shown here is derived from an EMBL/GenBank/DDBJ whole genome shotgun (WGS) entry which is preliminary data.</text>
</comment>
<dbReference type="AlphaFoldDB" id="A0A484F2F9"/>
<organism evidence="2 3">
    <name type="scientific">Methanimicrococcus blatticola</name>
    <dbReference type="NCBI Taxonomy" id="91560"/>
    <lineage>
        <taxon>Archaea</taxon>
        <taxon>Methanobacteriati</taxon>
        <taxon>Methanobacteriota</taxon>
        <taxon>Stenosarchaea group</taxon>
        <taxon>Methanomicrobia</taxon>
        <taxon>Methanosarcinales</taxon>
        <taxon>Methanosarcinaceae</taxon>
        <taxon>Methanimicrococcus</taxon>
    </lineage>
</organism>
<dbReference type="InterPro" id="IPR011604">
    <property type="entry name" value="PDDEXK-like_dom_sf"/>
</dbReference>
<evidence type="ECO:0000313" key="2">
    <source>
        <dbReference type="EMBL" id="TDQ67536.1"/>
    </source>
</evidence>
<dbReference type="EMBL" id="SNYS01000013">
    <property type="protein sequence ID" value="TDQ67536.1"/>
    <property type="molecule type" value="Genomic_DNA"/>
</dbReference>
<reference evidence="2 3" key="1">
    <citation type="submission" date="2019-03" db="EMBL/GenBank/DDBJ databases">
        <title>Genomic Encyclopedia of Type Strains, Phase IV (KMG-IV): sequencing the most valuable type-strain genomes for metagenomic binning, comparative biology and taxonomic classification.</title>
        <authorList>
            <person name="Goeker M."/>
        </authorList>
    </citation>
    <scope>NUCLEOTIDE SEQUENCE [LARGE SCALE GENOMIC DNA]</scope>
    <source>
        <strain evidence="2 3">DSM 13328</strain>
    </source>
</reference>
<dbReference type="Proteomes" id="UP000294855">
    <property type="component" value="Unassembled WGS sequence"/>
</dbReference>
<evidence type="ECO:0000259" key="1">
    <source>
        <dbReference type="Pfam" id="PF12705"/>
    </source>
</evidence>